<dbReference type="PANTHER" id="PTHR43245">
    <property type="entry name" value="BIFUNCTIONAL POLYMYXIN RESISTANCE PROTEIN ARNA"/>
    <property type="match status" value="1"/>
</dbReference>
<dbReference type="Proteomes" id="UP000095023">
    <property type="component" value="Unassembled WGS sequence"/>
</dbReference>
<gene>
    <name evidence="4" type="ORF">CANCADRAFT_133457</name>
</gene>
<dbReference type="GO" id="GO:0102175">
    <property type="term" value="F:3-beta-hydroxysteroid dehydrogenase (NAD+)/C4-decarboxylase activity"/>
    <property type="evidence" value="ECO:0007669"/>
    <property type="project" value="EnsemblFungi"/>
</dbReference>
<dbReference type="InterPro" id="IPR050177">
    <property type="entry name" value="Lipid_A_modif_metabolic_enz"/>
</dbReference>
<keyword evidence="5" id="KW-1185">Reference proteome</keyword>
<evidence type="ECO:0000313" key="4">
    <source>
        <dbReference type="EMBL" id="ODV89076.1"/>
    </source>
</evidence>
<proteinExistence type="inferred from homology"/>
<dbReference type="Gene3D" id="3.40.50.720">
    <property type="entry name" value="NAD(P)-binding Rossmann-like Domain"/>
    <property type="match status" value="1"/>
</dbReference>
<evidence type="ECO:0000259" key="3">
    <source>
        <dbReference type="Pfam" id="PF01073"/>
    </source>
</evidence>
<comment type="similarity">
    <text evidence="1">Belongs to the 3-beta-HSD family.</text>
</comment>
<dbReference type="OrthoDB" id="10058185at2759"/>
<dbReference type="PANTHER" id="PTHR43245:SF51">
    <property type="entry name" value="SHORT CHAIN DEHYDROGENASE_REDUCTASE FAMILY 42E, MEMBER 2"/>
    <property type="match status" value="1"/>
</dbReference>
<reference evidence="5" key="1">
    <citation type="submission" date="2016-02" db="EMBL/GenBank/DDBJ databases">
        <title>Comparative genomics of biotechnologically important yeasts.</title>
        <authorList>
            <consortium name="DOE Joint Genome Institute"/>
            <person name="Riley R."/>
            <person name="Haridas S."/>
            <person name="Wolfe K.H."/>
            <person name="Lopes M.R."/>
            <person name="Hittinger C.T."/>
            <person name="Goker M."/>
            <person name="Salamov A."/>
            <person name="Wisecaver J."/>
            <person name="Long T.M."/>
            <person name="Aerts A.L."/>
            <person name="Barry K."/>
            <person name="Choi C."/>
            <person name="Clum A."/>
            <person name="Coughlan A.Y."/>
            <person name="Deshpande S."/>
            <person name="Douglass A.P."/>
            <person name="Hanson S.J."/>
            <person name="Klenk H.-P."/>
            <person name="Labutti K."/>
            <person name="Lapidus A."/>
            <person name="Lindquist E."/>
            <person name="Lipzen A."/>
            <person name="Meier-Kolthoff J.P."/>
            <person name="Ohm R.A."/>
            <person name="Otillar R.P."/>
            <person name="Pangilinan J."/>
            <person name="Peng Y."/>
            <person name="Rokas A."/>
            <person name="Rosa C.A."/>
            <person name="Scheuner C."/>
            <person name="Sibirny A.A."/>
            <person name="Slot J.C."/>
            <person name="Stielow J.B."/>
            <person name="Sun H."/>
            <person name="Kurtzman C.P."/>
            <person name="Blackwell M."/>
            <person name="Jeffries T.W."/>
            <person name="Grigoriev I.V."/>
        </authorList>
    </citation>
    <scope>NUCLEOTIDE SEQUENCE [LARGE SCALE GENOMIC DNA]</scope>
    <source>
        <strain evidence="5">NRRL Y-17796</strain>
    </source>
</reference>
<dbReference type="GO" id="GO:0006696">
    <property type="term" value="P:ergosterol biosynthetic process"/>
    <property type="evidence" value="ECO:0007669"/>
    <property type="project" value="EnsemblFungi"/>
</dbReference>
<dbReference type="InterPro" id="IPR036291">
    <property type="entry name" value="NAD(P)-bd_dom_sf"/>
</dbReference>
<accession>A0A1E4TBD9</accession>
<name>A0A1E4TBD9_9ASCO</name>
<evidence type="ECO:0000256" key="2">
    <source>
        <dbReference type="ARBA" id="ARBA00023002"/>
    </source>
</evidence>
<dbReference type="SUPFAM" id="SSF51735">
    <property type="entry name" value="NAD(P)-binding Rossmann-fold domains"/>
    <property type="match status" value="1"/>
</dbReference>
<dbReference type="Pfam" id="PF01073">
    <property type="entry name" value="3Beta_HSD"/>
    <property type="match status" value="1"/>
</dbReference>
<sequence>MKVLIFGGAGFLGKHLQREFTNKGWTVSIADVTSGDVIVDLLDAENVKQAVLDVSPDVIVHCASPPAEHKNEKLFYAVNVDGTKNVAEAARAPSVKAFVYTSSASVVFNGADLINANEDYPIANPPFDSYTDSKAKGEAAALAADEWVPTCAIRPAGIFGEHDRQVIPGMLQVMERGQTRFQIGSNNNLFDYTYAGNVAYAHILAAEALMEQERSKLARGQAFFITNMSPIPFFAMPRAIWAHCGHTPSSIIKIPKDLGIIIGGISEIVSYFTGREPGLNRFRIKFSCAVRYYSCAKAQAILGYTPKYTLEEGIKRSLAWLDETKKEK</sequence>
<dbReference type="GO" id="GO:0005789">
    <property type="term" value="C:endoplasmic reticulum membrane"/>
    <property type="evidence" value="ECO:0007669"/>
    <property type="project" value="EnsemblFungi"/>
</dbReference>
<keyword evidence="2" id="KW-0560">Oxidoreductase</keyword>
<evidence type="ECO:0000256" key="1">
    <source>
        <dbReference type="ARBA" id="ARBA00009219"/>
    </source>
</evidence>
<dbReference type="AlphaFoldDB" id="A0A1E4TBD9"/>
<feature type="domain" description="3-beta hydroxysteroid dehydrogenase/isomerase" evidence="3">
    <location>
        <begin position="4"/>
        <end position="255"/>
    </location>
</feature>
<protein>
    <recommendedName>
        <fullName evidence="3">3-beta hydroxysteroid dehydrogenase/isomerase domain-containing protein</fullName>
    </recommendedName>
</protein>
<evidence type="ECO:0000313" key="5">
    <source>
        <dbReference type="Proteomes" id="UP000095023"/>
    </source>
</evidence>
<organism evidence="4 5">
    <name type="scientific">Tortispora caseinolytica NRRL Y-17796</name>
    <dbReference type="NCBI Taxonomy" id="767744"/>
    <lineage>
        <taxon>Eukaryota</taxon>
        <taxon>Fungi</taxon>
        <taxon>Dikarya</taxon>
        <taxon>Ascomycota</taxon>
        <taxon>Saccharomycotina</taxon>
        <taxon>Trigonopsidomycetes</taxon>
        <taxon>Trigonopsidales</taxon>
        <taxon>Trigonopsidaceae</taxon>
        <taxon>Tortispora</taxon>
    </lineage>
</organism>
<dbReference type="InterPro" id="IPR002225">
    <property type="entry name" value="3Beta_OHSteriod_DH/Estase"/>
</dbReference>
<dbReference type="EMBL" id="KV453843">
    <property type="protein sequence ID" value="ODV89076.1"/>
    <property type="molecule type" value="Genomic_DNA"/>
</dbReference>